<evidence type="ECO:0000256" key="1">
    <source>
        <dbReference type="SAM" id="Phobius"/>
    </source>
</evidence>
<sequence>MDVVDPTPAFLLAVFLTPFVTAAVLLRRTGTGRLRRAAARRWRAQRHLWEALLSRDGWSPGGR</sequence>
<proteinExistence type="predicted"/>
<organism evidence="2 3">
    <name type="scientific">Geodermatophilus obscurus</name>
    <dbReference type="NCBI Taxonomy" id="1861"/>
    <lineage>
        <taxon>Bacteria</taxon>
        <taxon>Bacillati</taxon>
        <taxon>Actinomycetota</taxon>
        <taxon>Actinomycetes</taxon>
        <taxon>Geodermatophilales</taxon>
        <taxon>Geodermatophilaceae</taxon>
        <taxon>Geodermatophilus</taxon>
    </lineage>
</organism>
<keyword evidence="1" id="KW-1133">Transmembrane helix</keyword>
<keyword evidence="3" id="KW-1185">Reference proteome</keyword>
<name>A0A1I5CGK3_9ACTN</name>
<gene>
    <name evidence="2" type="ORF">SAMN05660359_00299</name>
</gene>
<keyword evidence="1" id="KW-0812">Transmembrane</keyword>
<dbReference type="AlphaFoldDB" id="A0A1I5CGK3"/>
<keyword evidence="1" id="KW-0472">Membrane</keyword>
<feature type="transmembrane region" description="Helical" evidence="1">
    <location>
        <begin position="6"/>
        <end position="26"/>
    </location>
</feature>
<dbReference type="Proteomes" id="UP000183642">
    <property type="component" value="Unassembled WGS sequence"/>
</dbReference>
<accession>A0A1I5CGK3</accession>
<dbReference type="EMBL" id="FOWE01000001">
    <property type="protein sequence ID" value="SFN86037.1"/>
    <property type="molecule type" value="Genomic_DNA"/>
</dbReference>
<reference evidence="3" key="1">
    <citation type="submission" date="2016-10" db="EMBL/GenBank/DDBJ databases">
        <authorList>
            <person name="Varghese N."/>
            <person name="Submissions S."/>
        </authorList>
    </citation>
    <scope>NUCLEOTIDE SEQUENCE [LARGE SCALE GENOMIC DNA]</scope>
    <source>
        <strain evidence="3">DSM 43161</strain>
    </source>
</reference>
<evidence type="ECO:0000313" key="3">
    <source>
        <dbReference type="Proteomes" id="UP000183642"/>
    </source>
</evidence>
<protein>
    <submittedName>
        <fullName evidence="2">Uncharacterized protein</fullName>
    </submittedName>
</protein>
<evidence type="ECO:0000313" key="2">
    <source>
        <dbReference type="EMBL" id="SFN86037.1"/>
    </source>
</evidence>